<comment type="caution">
    <text evidence="2">The sequence shown here is derived from an EMBL/GenBank/DDBJ whole genome shotgun (WGS) entry which is preliminary data.</text>
</comment>
<evidence type="ECO:0000259" key="1">
    <source>
        <dbReference type="Pfam" id="PF12172"/>
    </source>
</evidence>
<reference evidence="2 3" key="1">
    <citation type="submission" date="2020-08" db="EMBL/GenBank/DDBJ databases">
        <title>Genomic Encyclopedia of Type Strains, Phase III (KMG-III): the genomes of soil and plant-associated and newly described type strains.</title>
        <authorList>
            <person name="Whitman W."/>
        </authorList>
    </citation>
    <scope>NUCLEOTIDE SEQUENCE [LARGE SCALE GENOMIC DNA]</scope>
    <source>
        <strain evidence="2 3">CECT 3303</strain>
    </source>
</reference>
<evidence type="ECO:0000313" key="2">
    <source>
        <dbReference type="EMBL" id="MBB5967115.1"/>
    </source>
</evidence>
<feature type="domain" description="ChsH2 rubredoxin-like zinc ribbon" evidence="1">
    <location>
        <begin position="17"/>
        <end position="48"/>
    </location>
</feature>
<dbReference type="InterPro" id="IPR012340">
    <property type="entry name" value="NA-bd_OB-fold"/>
</dbReference>
<gene>
    <name evidence="2" type="ORF">FHS22_006417</name>
</gene>
<dbReference type="Proteomes" id="UP000562352">
    <property type="component" value="Unassembled WGS sequence"/>
</dbReference>
<dbReference type="Pfam" id="PF12172">
    <property type="entry name" value="zf-ChsH2"/>
    <property type="match status" value="1"/>
</dbReference>
<dbReference type="AlphaFoldDB" id="A0A841DG97"/>
<accession>A0A841DG97</accession>
<organism evidence="2 3">
    <name type="scientific">Planomonospora venezuelensis</name>
    <dbReference type="NCBI Taxonomy" id="1999"/>
    <lineage>
        <taxon>Bacteria</taxon>
        <taxon>Bacillati</taxon>
        <taxon>Actinomycetota</taxon>
        <taxon>Actinomycetes</taxon>
        <taxon>Streptosporangiales</taxon>
        <taxon>Streptosporangiaceae</taxon>
        <taxon>Planomonospora</taxon>
    </lineage>
</organism>
<keyword evidence="3" id="KW-1185">Reference proteome</keyword>
<dbReference type="RefSeq" id="WP_184947839.1">
    <property type="nucleotide sequence ID" value="NZ_BAAAWZ010000001.1"/>
</dbReference>
<protein>
    <submittedName>
        <fullName evidence="2">Putative OB-fold protein</fullName>
    </submittedName>
</protein>
<name>A0A841DG97_PLAVE</name>
<dbReference type="InterPro" id="IPR022002">
    <property type="entry name" value="ChsH2_Znr"/>
</dbReference>
<proteinExistence type="predicted"/>
<dbReference type="SUPFAM" id="SSF50249">
    <property type="entry name" value="Nucleic acid-binding proteins"/>
    <property type="match status" value="1"/>
</dbReference>
<dbReference type="EMBL" id="JACHJJ010000029">
    <property type="protein sequence ID" value="MBB5967115.1"/>
    <property type="molecule type" value="Genomic_DNA"/>
</dbReference>
<sequence length="136" mass="13837">MSTPCAEPALYGTGPGGEPVLYGLRCAACDRVSFPRQPYGCEACGSADGLPCELAATGTVRAAAEVHRHHDPRVPVPFTIVSVLLDDGPLIRGVHAGTARAGDRVRARLEPGGAVPDLLELRFATPASPAGPGGGA</sequence>
<evidence type="ECO:0000313" key="3">
    <source>
        <dbReference type="Proteomes" id="UP000562352"/>
    </source>
</evidence>